<dbReference type="GO" id="GO:0005886">
    <property type="term" value="C:plasma membrane"/>
    <property type="evidence" value="ECO:0007669"/>
    <property type="project" value="UniProtKB-SubCell"/>
</dbReference>
<dbReference type="SUPFAM" id="SSF56655">
    <property type="entry name" value="Carbohydrate phosphatase"/>
    <property type="match status" value="1"/>
</dbReference>
<dbReference type="EC" id="3.1.3.7" evidence="6"/>
<dbReference type="InterPro" id="IPR000760">
    <property type="entry name" value="Inositol_monophosphatase-like"/>
</dbReference>
<keyword evidence="6 7" id="KW-0479">Metal-binding</keyword>
<sequence>MTFDKILPQLIELTTQVGDEILSHYKNDLEIEFKADETPLTIADKNAHRSIVNVLSQLTPNIPILSEESDAIAFKKRSKWQEYWLIDPLDGTRDFIERTGEFCICIAYIKNHQAIFGLVYAPFDRTHYYGFDNQAYQIHNHTKIRLKVCTATQPLRVVTGHYSAHSTHLKTHLQQLGKHQLSHLGSALKFCKIAQGEYDYYPKFGPCSEWDTAAGACILQNAGGSVVDVNGKSLRYNTKDNLLSPVFFASGKS</sequence>
<comment type="caution">
    <text evidence="8">The sequence shown here is derived from an EMBL/GenBank/DDBJ whole genome shotgun (WGS) entry which is preliminary data.</text>
</comment>
<dbReference type="PANTHER" id="PTHR43028:SF5">
    <property type="entry name" value="3'(2'),5'-BISPHOSPHATE NUCLEOTIDASE 1"/>
    <property type="match status" value="1"/>
</dbReference>
<protein>
    <recommendedName>
        <fullName evidence="6">3'(2'),5'-bisphosphate nucleotidase CysQ</fullName>
        <ecNumber evidence="6">3.1.3.7</ecNumber>
    </recommendedName>
    <alternativeName>
        <fullName evidence="6">3'(2'),5-bisphosphonucleoside 3'(2')-phosphohydrolase</fullName>
    </alternativeName>
    <alternativeName>
        <fullName evidence="6">3'-phosphoadenosine 5'-phosphate phosphatase</fullName>
        <shortName evidence="6">PAP phosphatase</shortName>
    </alternativeName>
</protein>
<reference evidence="9" key="1">
    <citation type="submission" date="2016-09" db="EMBL/GenBank/DDBJ databases">
        <title>Genome Sequence of Bathymodiolus thermophilus sulfur-oxidizing gill endosymbiont.</title>
        <authorList>
            <person name="Ponnudurai R."/>
            <person name="Kleiner M."/>
            <person name="Sayavedra L."/>
            <person name="Thuermer A."/>
            <person name="Felbeck H."/>
            <person name="Schlueter R."/>
            <person name="Schweder T."/>
            <person name="Markert S."/>
        </authorList>
    </citation>
    <scope>NUCLEOTIDE SEQUENCE [LARGE SCALE GENOMIC DNA]</scope>
    <source>
        <strain evidence="9">BAT/CrabSpa'14</strain>
    </source>
</reference>
<feature type="binding site" evidence="6 7">
    <location>
        <position position="90"/>
    </location>
    <ligand>
        <name>Mg(2+)</name>
        <dbReference type="ChEBI" id="CHEBI:18420"/>
        <label>2</label>
    </ligand>
</feature>
<feature type="binding site" evidence="6">
    <location>
        <position position="211"/>
    </location>
    <ligand>
        <name>Mg(2+)</name>
        <dbReference type="ChEBI" id="CHEBI:18420"/>
        <label>2</label>
    </ligand>
</feature>
<dbReference type="EMBL" id="MIQH01000641">
    <property type="protein sequence ID" value="OIR24489.1"/>
    <property type="molecule type" value="Genomic_DNA"/>
</dbReference>
<comment type="subcellular location">
    <subcellularLocation>
        <location evidence="6">Cell inner membrane</location>
        <topology evidence="6">Peripheral membrane protein</topology>
        <orientation evidence="6">Cytoplasmic side</orientation>
    </subcellularLocation>
</comment>
<feature type="binding site" evidence="6">
    <location>
        <position position="87"/>
    </location>
    <ligand>
        <name>Mg(2+)</name>
        <dbReference type="ChEBI" id="CHEBI:18420"/>
        <label>1</label>
    </ligand>
</feature>
<evidence type="ECO:0000256" key="6">
    <source>
        <dbReference type="HAMAP-Rule" id="MF_02095"/>
    </source>
</evidence>
<dbReference type="PRINTS" id="PR00377">
    <property type="entry name" value="IMPHPHTASES"/>
</dbReference>
<keyword evidence="3 6" id="KW-0997">Cell inner membrane</keyword>
<gene>
    <name evidence="6" type="primary">cysQ</name>
    <name evidence="8" type="ORF">BGC33_10710</name>
</gene>
<evidence type="ECO:0000256" key="4">
    <source>
        <dbReference type="ARBA" id="ARBA00022801"/>
    </source>
</evidence>
<dbReference type="Gene3D" id="3.30.540.10">
    <property type="entry name" value="Fructose-1,6-Bisphosphatase, subunit A, domain 1"/>
    <property type="match status" value="1"/>
</dbReference>
<dbReference type="PANTHER" id="PTHR43028">
    <property type="entry name" value="3'(2'),5'-BISPHOSPHATE NUCLEOTIDASE 1"/>
    <property type="match status" value="1"/>
</dbReference>
<comment type="similarity">
    <text evidence="1 6">Belongs to the inositol monophosphatase superfamily. CysQ family.</text>
</comment>
<dbReference type="GO" id="GO:0050427">
    <property type="term" value="P:3'-phosphoadenosine 5'-phosphosulfate metabolic process"/>
    <property type="evidence" value="ECO:0007669"/>
    <property type="project" value="TreeGrafter"/>
</dbReference>
<dbReference type="GO" id="GO:0008441">
    <property type="term" value="F:3'(2'),5'-bisphosphate nucleotidase activity"/>
    <property type="evidence" value="ECO:0007669"/>
    <property type="project" value="UniProtKB-UniRule"/>
</dbReference>
<comment type="function">
    <text evidence="6">Converts adenosine-3',5'-bisphosphate (PAP) to AMP.</text>
</comment>
<dbReference type="InterPro" id="IPR006240">
    <property type="entry name" value="CysQ"/>
</dbReference>
<feature type="binding site" evidence="6">
    <location>
        <position position="89"/>
    </location>
    <ligand>
        <name>Mg(2+)</name>
        <dbReference type="ChEBI" id="CHEBI:18420"/>
        <label>1</label>
    </ligand>
</feature>
<comment type="cofactor">
    <cofactor evidence="6 7">
        <name>Mg(2+)</name>
        <dbReference type="ChEBI" id="CHEBI:18420"/>
    </cofactor>
</comment>
<dbReference type="Pfam" id="PF00459">
    <property type="entry name" value="Inositol_P"/>
    <property type="match status" value="1"/>
</dbReference>
<keyword evidence="6 7" id="KW-0460">Magnesium</keyword>
<feature type="binding site" evidence="7">
    <location>
        <position position="87"/>
    </location>
    <ligand>
        <name>Mg(2+)</name>
        <dbReference type="ChEBI" id="CHEBI:18420"/>
        <label>1</label>
        <note>catalytic</note>
    </ligand>
</feature>
<dbReference type="InterPro" id="IPR050725">
    <property type="entry name" value="CysQ/Inositol_MonoPase"/>
</dbReference>
<evidence type="ECO:0000313" key="8">
    <source>
        <dbReference type="EMBL" id="OIR24489.1"/>
    </source>
</evidence>
<dbReference type="CDD" id="cd01638">
    <property type="entry name" value="CysQ"/>
    <property type="match status" value="1"/>
</dbReference>
<dbReference type="Proteomes" id="UP000182798">
    <property type="component" value="Unassembled WGS sequence"/>
</dbReference>
<dbReference type="HAMAP" id="MF_02095">
    <property type="entry name" value="CysQ"/>
    <property type="match status" value="1"/>
</dbReference>
<dbReference type="PROSITE" id="PS00630">
    <property type="entry name" value="IMP_2"/>
    <property type="match status" value="1"/>
</dbReference>
<proteinExistence type="inferred from homology"/>
<evidence type="ECO:0000256" key="1">
    <source>
        <dbReference type="ARBA" id="ARBA00005289"/>
    </source>
</evidence>
<comment type="catalytic activity">
    <reaction evidence="6">
        <text>adenosine 3',5'-bisphosphate + H2O = AMP + phosphate</text>
        <dbReference type="Rhea" id="RHEA:10040"/>
        <dbReference type="ChEBI" id="CHEBI:15377"/>
        <dbReference type="ChEBI" id="CHEBI:43474"/>
        <dbReference type="ChEBI" id="CHEBI:58343"/>
        <dbReference type="ChEBI" id="CHEBI:456215"/>
        <dbReference type="EC" id="3.1.3.7"/>
    </reaction>
</comment>
<evidence type="ECO:0000256" key="7">
    <source>
        <dbReference type="PIRSR" id="PIRSR600760-2"/>
    </source>
</evidence>
<name>A0A1J5U7Z8_9GAMM</name>
<dbReference type="OrthoDB" id="9785695at2"/>
<dbReference type="GO" id="GO:0046854">
    <property type="term" value="P:phosphatidylinositol phosphate biosynthetic process"/>
    <property type="evidence" value="ECO:0007669"/>
    <property type="project" value="InterPro"/>
</dbReference>
<keyword evidence="2 6" id="KW-1003">Cell membrane</keyword>
<accession>A0A1J5U7Z8</accession>
<feature type="binding site" evidence="6">
    <location>
        <begin position="89"/>
        <end position="92"/>
    </location>
    <ligand>
        <name>substrate</name>
    </ligand>
</feature>
<organism evidence="8 9">
    <name type="scientific">Bathymodiolus thermophilus thioautotrophic gill symbiont</name>
    <dbReference type="NCBI Taxonomy" id="2360"/>
    <lineage>
        <taxon>Bacteria</taxon>
        <taxon>Pseudomonadati</taxon>
        <taxon>Pseudomonadota</taxon>
        <taxon>Gammaproteobacteria</taxon>
        <taxon>sulfur-oxidizing symbionts</taxon>
    </lineage>
</organism>
<dbReference type="Gene3D" id="3.40.190.80">
    <property type="match status" value="1"/>
</dbReference>
<feature type="binding site" evidence="7">
    <location>
        <position position="89"/>
    </location>
    <ligand>
        <name>Mg(2+)</name>
        <dbReference type="ChEBI" id="CHEBI:18420"/>
        <label>1</label>
        <note>catalytic</note>
    </ligand>
</feature>
<dbReference type="RefSeq" id="WP_071564609.1">
    <property type="nucleotide sequence ID" value="NZ_FQNS01000024.1"/>
</dbReference>
<feature type="binding site" evidence="7">
    <location>
        <position position="211"/>
    </location>
    <ligand>
        <name>Mg(2+)</name>
        <dbReference type="ChEBI" id="CHEBI:18420"/>
        <label>1</label>
        <note>catalytic</note>
    </ligand>
</feature>
<keyword evidence="5 6" id="KW-0472">Membrane</keyword>
<dbReference type="AlphaFoldDB" id="A0A1J5U7Z8"/>
<dbReference type="NCBIfam" id="TIGR01331">
    <property type="entry name" value="bisphos_cysQ"/>
    <property type="match status" value="1"/>
</dbReference>
<evidence type="ECO:0000256" key="2">
    <source>
        <dbReference type="ARBA" id="ARBA00022475"/>
    </source>
</evidence>
<feature type="binding site" evidence="6">
    <location>
        <position position="87"/>
    </location>
    <ligand>
        <name>Mg(2+)</name>
        <dbReference type="ChEBI" id="CHEBI:18420"/>
        <label>2</label>
    </ligand>
</feature>
<feature type="binding site" evidence="6">
    <location>
        <position position="67"/>
    </location>
    <ligand>
        <name>Mg(2+)</name>
        <dbReference type="ChEBI" id="CHEBI:18420"/>
        <label>1</label>
    </ligand>
</feature>
<evidence type="ECO:0000256" key="3">
    <source>
        <dbReference type="ARBA" id="ARBA00022519"/>
    </source>
</evidence>
<dbReference type="GO" id="GO:0000287">
    <property type="term" value="F:magnesium ion binding"/>
    <property type="evidence" value="ECO:0007669"/>
    <property type="project" value="UniProtKB-UniRule"/>
</dbReference>
<evidence type="ECO:0000313" key="9">
    <source>
        <dbReference type="Proteomes" id="UP000182798"/>
    </source>
</evidence>
<feature type="binding site" evidence="7">
    <location>
        <position position="67"/>
    </location>
    <ligand>
        <name>Mg(2+)</name>
        <dbReference type="ChEBI" id="CHEBI:18420"/>
        <label>1</label>
        <note>catalytic</note>
    </ligand>
</feature>
<dbReference type="InterPro" id="IPR020550">
    <property type="entry name" value="Inositol_monophosphatase_CS"/>
</dbReference>
<dbReference type="GO" id="GO:0000103">
    <property type="term" value="P:sulfate assimilation"/>
    <property type="evidence" value="ECO:0007669"/>
    <property type="project" value="TreeGrafter"/>
</dbReference>
<keyword evidence="4 6" id="KW-0378">Hydrolase</keyword>
<feature type="binding site" evidence="6">
    <location>
        <position position="211"/>
    </location>
    <ligand>
        <name>substrate</name>
    </ligand>
</feature>
<evidence type="ECO:0000256" key="5">
    <source>
        <dbReference type="ARBA" id="ARBA00023136"/>
    </source>
</evidence>
<feature type="binding site" evidence="6">
    <location>
        <position position="67"/>
    </location>
    <ligand>
        <name>substrate</name>
    </ligand>
</feature>